<organism evidence="1">
    <name type="scientific">Listeria monocytogenes</name>
    <dbReference type="NCBI Taxonomy" id="1639"/>
    <lineage>
        <taxon>Bacteria</taxon>
        <taxon>Bacillati</taxon>
        <taxon>Bacillota</taxon>
        <taxon>Bacilli</taxon>
        <taxon>Bacillales</taxon>
        <taxon>Listeriaceae</taxon>
        <taxon>Listeria</taxon>
    </lineage>
</organism>
<name>A0A6W4RI05_LISMN</name>
<gene>
    <name evidence="1" type="ORF">GEK10_05345</name>
</gene>
<dbReference type="AlphaFoldDB" id="A0A6W4RI05"/>
<evidence type="ECO:0000313" key="1">
    <source>
        <dbReference type="EMBL" id="HAA3599051.1"/>
    </source>
</evidence>
<reference evidence="1" key="1">
    <citation type="journal article" date="2018" name="Genome Biol.">
        <title>SKESA: strategic k-mer extension for scrupulous assemblies.</title>
        <authorList>
            <person name="Souvorov A."/>
            <person name="Agarwala R."/>
            <person name="Lipman D.J."/>
        </authorList>
    </citation>
    <scope>NUCLEOTIDE SEQUENCE</scope>
    <source>
        <strain evidence="1">12-3042</strain>
    </source>
</reference>
<dbReference type="RefSeq" id="WP_031645747.1">
    <property type="nucleotide sequence ID" value="NZ_JBALAM010000002.1"/>
</dbReference>
<proteinExistence type="predicted"/>
<protein>
    <submittedName>
        <fullName evidence="1">Uncharacterized protein</fullName>
    </submittedName>
</protein>
<reference evidence="1" key="2">
    <citation type="submission" date="2019-10" db="EMBL/GenBank/DDBJ databases">
        <authorList>
            <consortium name="NCBI Pathogen Detection Project"/>
        </authorList>
    </citation>
    <scope>NUCLEOTIDE SEQUENCE</scope>
    <source>
        <strain evidence="1">12-3042</strain>
    </source>
</reference>
<comment type="caution">
    <text evidence="1">The sequence shown here is derived from an EMBL/GenBank/DDBJ whole genome shotgun (WGS) entry which is preliminary data.</text>
</comment>
<dbReference type="EMBL" id="DAABYL010000001">
    <property type="protein sequence ID" value="HAA3599051.1"/>
    <property type="molecule type" value="Genomic_DNA"/>
</dbReference>
<sequence length="134" mass="15342">MQTIDRNEIAKDINAKISGLGRNIRTNWELGFEEGQVITLEKQESWTDGGDFTVCNDCPVEYNFEIENEAPCHVVDYSNKEEATALGAEDFENEKEVLLPAGTKLEVVYGEREDDKDDMGFYTVIFRYIESEEK</sequence>
<accession>A0A6W4RI05</accession>